<feature type="region of interest" description="Disordered" evidence="1">
    <location>
        <begin position="1"/>
        <end position="97"/>
    </location>
</feature>
<gene>
    <name evidence="2" type="ORF">GE061_009016</name>
</gene>
<feature type="compositionally biased region" description="Basic and acidic residues" evidence="1">
    <location>
        <begin position="1"/>
        <end position="13"/>
    </location>
</feature>
<dbReference type="AlphaFoldDB" id="A0A6A4KGS1"/>
<name>A0A6A4KGS1_APOLU</name>
<proteinExistence type="predicted"/>
<evidence type="ECO:0000313" key="3">
    <source>
        <dbReference type="Proteomes" id="UP000466442"/>
    </source>
</evidence>
<comment type="caution">
    <text evidence="2">The sequence shown here is derived from an EMBL/GenBank/DDBJ whole genome shotgun (WGS) entry which is preliminary data.</text>
</comment>
<dbReference type="Proteomes" id="UP000466442">
    <property type="component" value="Unassembled WGS sequence"/>
</dbReference>
<reference evidence="2" key="1">
    <citation type="journal article" date="2021" name="Mol. Ecol. Resour.">
        <title>Apolygus lucorum genome provides insights into omnivorousness and mesophyll feeding.</title>
        <authorList>
            <person name="Liu Y."/>
            <person name="Liu H."/>
            <person name="Wang H."/>
            <person name="Huang T."/>
            <person name="Liu B."/>
            <person name="Yang B."/>
            <person name="Yin L."/>
            <person name="Li B."/>
            <person name="Zhang Y."/>
            <person name="Zhang S."/>
            <person name="Jiang F."/>
            <person name="Zhang X."/>
            <person name="Ren Y."/>
            <person name="Wang B."/>
            <person name="Wang S."/>
            <person name="Lu Y."/>
            <person name="Wu K."/>
            <person name="Fan W."/>
            <person name="Wang G."/>
        </authorList>
    </citation>
    <scope>NUCLEOTIDE SEQUENCE</scope>
    <source>
        <strain evidence="2">12Hb</strain>
    </source>
</reference>
<protein>
    <submittedName>
        <fullName evidence="2">Uncharacterized protein</fullName>
    </submittedName>
</protein>
<accession>A0A6A4KGS1</accession>
<evidence type="ECO:0000256" key="1">
    <source>
        <dbReference type="SAM" id="MobiDB-lite"/>
    </source>
</evidence>
<feature type="compositionally biased region" description="Basic and acidic residues" evidence="1">
    <location>
        <begin position="26"/>
        <end position="40"/>
    </location>
</feature>
<sequence>MQEGPKRRCERTRSPGQHAMVAEGEGEQRGDPERLERSESESAADWGNEVPAFCLRGGYSPRQARPETRRRGRRQDAVETSKMGLSQEGPSFPPSLFRVNRGIFTKKETTKRFSLCPETCGTV</sequence>
<evidence type="ECO:0000313" key="2">
    <source>
        <dbReference type="EMBL" id="KAF6214276.1"/>
    </source>
</evidence>
<keyword evidence="3" id="KW-1185">Reference proteome</keyword>
<organism evidence="2 3">
    <name type="scientific">Apolygus lucorum</name>
    <name type="common">Small green plant bug</name>
    <name type="synonym">Lygocoris lucorum</name>
    <dbReference type="NCBI Taxonomy" id="248454"/>
    <lineage>
        <taxon>Eukaryota</taxon>
        <taxon>Metazoa</taxon>
        <taxon>Ecdysozoa</taxon>
        <taxon>Arthropoda</taxon>
        <taxon>Hexapoda</taxon>
        <taxon>Insecta</taxon>
        <taxon>Pterygota</taxon>
        <taxon>Neoptera</taxon>
        <taxon>Paraneoptera</taxon>
        <taxon>Hemiptera</taxon>
        <taxon>Heteroptera</taxon>
        <taxon>Panheteroptera</taxon>
        <taxon>Cimicomorpha</taxon>
        <taxon>Miridae</taxon>
        <taxon>Mirini</taxon>
        <taxon>Apolygus</taxon>
    </lineage>
</organism>
<dbReference type="EMBL" id="WIXP02000002">
    <property type="protein sequence ID" value="KAF6214276.1"/>
    <property type="molecule type" value="Genomic_DNA"/>
</dbReference>
<feature type="compositionally biased region" description="Basic and acidic residues" evidence="1">
    <location>
        <begin position="64"/>
        <end position="79"/>
    </location>
</feature>